<accession>A0A195C2D3</accession>
<dbReference type="Proteomes" id="UP000078542">
    <property type="component" value="Unassembled WGS sequence"/>
</dbReference>
<dbReference type="EMBL" id="KQ978387">
    <property type="protein sequence ID" value="KYM94353.1"/>
    <property type="molecule type" value="Genomic_DNA"/>
</dbReference>
<reference evidence="2 3" key="1">
    <citation type="submission" date="2016-03" db="EMBL/GenBank/DDBJ databases">
        <title>Cyphomyrmex costatus WGS genome.</title>
        <authorList>
            <person name="Nygaard S."/>
            <person name="Hu H."/>
            <person name="Boomsma J."/>
            <person name="Zhang G."/>
        </authorList>
    </citation>
    <scope>NUCLEOTIDE SEQUENCE [LARGE SCALE GENOMIC DNA]</scope>
    <source>
        <strain evidence="2">MS0001</strain>
        <tissue evidence="2">Whole body</tissue>
    </source>
</reference>
<name>A0A195C2D3_9HYME</name>
<feature type="region of interest" description="Disordered" evidence="1">
    <location>
        <begin position="1"/>
        <end position="29"/>
    </location>
</feature>
<organism evidence="2 3">
    <name type="scientific">Cyphomyrmex costatus</name>
    <dbReference type="NCBI Taxonomy" id="456900"/>
    <lineage>
        <taxon>Eukaryota</taxon>
        <taxon>Metazoa</taxon>
        <taxon>Ecdysozoa</taxon>
        <taxon>Arthropoda</taxon>
        <taxon>Hexapoda</taxon>
        <taxon>Insecta</taxon>
        <taxon>Pterygota</taxon>
        <taxon>Neoptera</taxon>
        <taxon>Endopterygota</taxon>
        <taxon>Hymenoptera</taxon>
        <taxon>Apocrita</taxon>
        <taxon>Aculeata</taxon>
        <taxon>Formicoidea</taxon>
        <taxon>Formicidae</taxon>
        <taxon>Myrmicinae</taxon>
        <taxon>Cyphomyrmex</taxon>
    </lineage>
</organism>
<keyword evidence="3" id="KW-1185">Reference proteome</keyword>
<gene>
    <name evidence="2" type="ORF">ALC62_15020</name>
</gene>
<proteinExistence type="predicted"/>
<evidence type="ECO:0000256" key="1">
    <source>
        <dbReference type="SAM" id="MobiDB-lite"/>
    </source>
</evidence>
<evidence type="ECO:0000313" key="3">
    <source>
        <dbReference type="Proteomes" id="UP000078542"/>
    </source>
</evidence>
<feature type="compositionally biased region" description="Polar residues" evidence="1">
    <location>
        <begin position="1"/>
        <end position="21"/>
    </location>
</feature>
<protein>
    <submittedName>
        <fullName evidence="2">Uncharacterized protein</fullName>
    </submittedName>
</protein>
<evidence type="ECO:0000313" key="2">
    <source>
        <dbReference type="EMBL" id="KYM94353.1"/>
    </source>
</evidence>
<dbReference type="AlphaFoldDB" id="A0A195C2D3"/>
<sequence length="175" mass="19968">MPLTRRFSTTISKNPARQQKVGSWENGNGEARGRMVGRLTGYLRDIASQTITRDNFRSLDSLSRLFSSFPSLSFCSPLERLFSSRLSSIRLILNGALWAFRGIDRPQSGNHTESETRSRDFPWVPSPTNDPAAATTMADQPSWIMPCLLRHYNIRRDKSANIFDKLYIVRLNIML</sequence>